<proteinExistence type="predicted"/>
<gene>
    <name evidence="1" type="ORF">HICCMSTLAB_LOCUS2029</name>
</gene>
<name>A0A8J2EKK8_COTCN</name>
<comment type="caution">
    <text evidence="1">The sequence shown here is derived from an EMBL/GenBank/DDBJ whole genome shotgun (WGS) entry which is preliminary data.</text>
</comment>
<sequence length="269" mass="31798">MESTGNPFKAIWLTDYGLSFNDKMKTNCHNHVEPREYNCASDNVLIMLTWLTKNKLKSGIMKHLKKRIIVDFIGFYLSDSVYMIKELNAIAIDKRNSDLNLLVRPPYQRAEDLREYYFLNFIGFKTNYGIEWDTGTTDSKQVREILTGYFRNATHIYVENLEKQQLLEAFIGNNHNFIRLEDEGFKEEPQKSTECRNHIYKNVICPVDFSRVMLKWFKKNLVRSVSWRDNIDDNVVSKNNNKSTQDSVSKLRNKIRYLVKEKLEAKKKL</sequence>
<dbReference type="EMBL" id="CAJNRD030001116">
    <property type="protein sequence ID" value="CAG5076048.1"/>
    <property type="molecule type" value="Genomic_DNA"/>
</dbReference>
<keyword evidence="2" id="KW-1185">Reference proteome</keyword>
<evidence type="ECO:0000313" key="2">
    <source>
        <dbReference type="Proteomes" id="UP000786811"/>
    </source>
</evidence>
<evidence type="ECO:0000313" key="1">
    <source>
        <dbReference type="EMBL" id="CAG5076048.1"/>
    </source>
</evidence>
<reference evidence="1" key="1">
    <citation type="submission" date="2021-04" db="EMBL/GenBank/DDBJ databases">
        <authorList>
            <person name="Chebbi M.A.C M."/>
        </authorList>
    </citation>
    <scope>NUCLEOTIDE SEQUENCE</scope>
</reference>
<organism evidence="1 2">
    <name type="scientific">Cotesia congregata</name>
    <name type="common">Parasitoid wasp</name>
    <name type="synonym">Apanteles congregatus</name>
    <dbReference type="NCBI Taxonomy" id="51543"/>
    <lineage>
        <taxon>Eukaryota</taxon>
        <taxon>Metazoa</taxon>
        <taxon>Ecdysozoa</taxon>
        <taxon>Arthropoda</taxon>
        <taxon>Hexapoda</taxon>
        <taxon>Insecta</taxon>
        <taxon>Pterygota</taxon>
        <taxon>Neoptera</taxon>
        <taxon>Endopterygota</taxon>
        <taxon>Hymenoptera</taxon>
        <taxon>Apocrita</taxon>
        <taxon>Ichneumonoidea</taxon>
        <taxon>Braconidae</taxon>
        <taxon>Microgastrinae</taxon>
        <taxon>Cotesia</taxon>
    </lineage>
</organism>
<protein>
    <submittedName>
        <fullName evidence="1">Uncharacterized protein</fullName>
    </submittedName>
</protein>
<dbReference type="Proteomes" id="UP000786811">
    <property type="component" value="Unassembled WGS sequence"/>
</dbReference>
<dbReference type="AlphaFoldDB" id="A0A8J2EKK8"/>
<accession>A0A8J2EKK8</accession>
<dbReference type="OrthoDB" id="7612378at2759"/>